<organism evidence="5">
    <name type="scientific">Helicotheca tamesis</name>
    <dbReference type="NCBI Taxonomy" id="374047"/>
    <lineage>
        <taxon>Eukaryota</taxon>
        <taxon>Sar</taxon>
        <taxon>Stramenopiles</taxon>
        <taxon>Ochrophyta</taxon>
        <taxon>Bacillariophyta</taxon>
        <taxon>Mediophyceae</taxon>
        <taxon>Lithodesmiophycidae</taxon>
        <taxon>Lithodesmiales</taxon>
        <taxon>Lithodesmiaceae</taxon>
        <taxon>Helicotheca</taxon>
    </lineage>
</organism>
<evidence type="ECO:0000313" key="5">
    <source>
        <dbReference type="EMBL" id="CAD9494874.1"/>
    </source>
</evidence>
<evidence type="ECO:0000256" key="3">
    <source>
        <dbReference type="SAM" id="MobiDB-lite"/>
    </source>
</evidence>
<sequence length="398" mass="45284">MTGEEATPKNAAACVEYVTTEIKCLLEKSNILDEAKEKALPHFYTEEIEKGKRLGSGMFGTVYEITKVNISEEEKKETTEEDENIEAKDFIAEHCLRENTGDARYAVKILNKDVVEDPELFLKGSLDLAMEANFLSNLMHPNLIKVRGASVTAELGTKDYFVVMDRLYDTLENRMEDWKKKARKLSGPTAMMKKEAKKEFLIERLHVAFELSAALSYIHNLKVIYRDLKPENLGFDIRGDVKIFDFGFAKELHNDMENGFDGSGSELYNLTGKTGTLIYMAPEVVLMKPYNTKSDVYSYGMLLWEFLHLKEPFKKGVTAGMHELMVCKKGIRPKVEKKGSDVAQSLVTQAWAQDIGKRPTMKTINLKLRTEVQKLKSGGDEGNMDFTRRRSTHVFKKK</sequence>
<dbReference type="EMBL" id="HBGV01010410">
    <property type="protein sequence ID" value="CAD9494874.1"/>
    <property type="molecule type" value="Transcribed_RNA"/>
</dbReference>
<feature type="binding site" evidence="2">
    <location>
        <position position="232"/>
    </location>
    <ligand>
        <name>Mg(2+)</name>
        <dbReference type="ChEBI" id="CHEBI:18420"/>
    </ligand>
</feature>
<dbReference type="Gene3D" id="1.10.510.10">
    <property type="entry name" value="Transferase(Phosphotransferase) domain 1"/>
    <property type="match status" value="1"/>
</dbReference>
<keyword evidence="2" id="KW-0479">Metal-binding</keyword>
<feature type="region of interest" description="Disordered" evidence="3">
    <location>
        <begin position="377"/>
        <end position="398"/>
    </location>
</feature>
<dbReference type="AlphaFoldDB" id="A0A7S2HMD7"/>
<dbReference type="PANTHER" id="PTHR23257:SF958">
    <property type="entry name" value="SERINE_THREONINE-PROTEIN KINASE WNK4"/>
    <property type="match status" value="1"/>
</dbReference>
<keyword evidence="2" id="KW-0460">Magnesium</keyword>
<feature type="compositionally biased region" description="Basic residues" evidence="3">
    <location>
        <begin position="389"/>
        <end position="398"/>
    </location>
</feature>
<dbReference type="SUPFAM" id="SSF56112">
    <property type="entry name" value="Protein kinase-like (PK-like)"/>
    <property type="match status" value="1"/>
</dbReference>
<dbReference type="GO" id="GO:0004672">
    <property type="term" value="F:protein kinase activity"/>
    <property type="evidence" value="ECO:0007669"/>
    <property type="project" value="InterPro"/>
</dbReference>
<dbReference type="GO" id="GO:0005524">
    <property type="term" value="F:ATP binding"/>
    <property type="evidence" value="ECO:0007669"/>
    <property type="project" value="InterPro"/>
</dbReference>
<feature type="binding site" evidence="2">
    <location>
        <position position="245"/>
    </location>
    <ligand>
        <name>Mg(2+)</name>
        <dbReference type="ChEBI" id="CHEBI:18420"/>
    </ligand>
</feature>
<dbReference type="PROSITE" id="PS50011">
    <property type="entry name" value="PROTEIN_KINASE_DOM"/>
    <property type="match status" value="1"/>
</dbReference>
<dbReference type="InterPro" id="IPR000719">
    <property type="entry name" value="Prot_kinase_dom"/>
</dbReference>
<name>A0A7S2HMD7_9STRA</name>
<protein>
    <recommendedName>
        <fullName evidence="4">Protein kinase domain-containing protein</fullName>
    </recommendedName>
</protein>
<evidence type="ECO:0000259" key="4">
    <source>
        <dbReference type="PROSITE" id="PS50011"/>
    </source>
</evidence>
<dbReference type="SMART" id="SM00220">
    <property type="entry name" value="S_TKc"/>
    <property type="match status" value="1"/>
</dbReference>
<dbReference type="Pfam" id="PF00069">
    <property type="entry name" value="Pkinase"/>
    <property type="match status" value="1"/>
</dbReference>
<dbReference type="InterPro" id="IPR011009">
    <property type="entry name" value="Kinase-like_dom_sf"/>
</dbReference>
<evidence type="ECO:0000256" key="1">
    <source>
        <dbReference type="PIRSR" id="PIRSR000615-1"/>
    </source>
</evidence>
<accession>A0A7S2HMD7</accession>
<reference evidence="5" key="1">
    <citation type="submission" date="2021-01" db="EMBL/GenBank/DDBJ databases">
        <authorList>
            <person name="Corre E."/>
            <person name="Pelletier E."/>
            <person name="Niang G."/>
            <person name="Scheremetjew M."/>
            <person name="Finn R."/>
            <person name="Kale V."/>
            <person name="Holt S."/>
            <person name="Cochrane G."/>
            <person name="Meng A."/>
            <person name="Brown T."/>
            <person name="Cohen L."/>
        </authorList>
    </citation>
    <scope>NUCLEOTIDE SEQUENCE</scope>
    <source>
        <strain evidence="5">CCMP826</strain>
    </source>
</reference>
<dbReference type="PANTHER" id="PTHR23257">
    <property type="entry name" value="SERINE-THREONINE PROTEIN KINASE"/>
    <property type="match status" value="1"/>
</dbReference>
<gene>
    <name evidence="5" type="ORF">HTAM1171_LOCUS6427</name>
</gene>
<dbReference type="Gene3D" id="3.30.200.20">
    <property type="entry name" value="Phosphorylase Kinase, domain 1"/>
    <property type="match status" value="1"/>
</dbReference>
<dbReference type="GO" id="GO:0007165">
    <property type="term" value="P:signal transduction"/>
    <property type="evidence" value="ECO:0007669"/>
    <property type="project" value="TreeGrafter"/>
</dbReference>
<feature type="domain" description="Protein kinase" evidence="4">
    <location>
        <begin position="48"/>
        <end position="372"/>
    </location>
</feature>
<dbReference type="GO" id="GO:0046872">
    <property type="term" value="F:metal ion binding"/>
    <property type="evidence" value="ECO:0007669"/>
    <property type="project" value="UniProtKB-KW"/>
</dbReference>
<evidence type="ECO:0000256" key="2">
    <source>
        <dbReference type="PIRSR" id="PIRSR000615-3"/>
    </source>
</evidence>
<dbReference type="InterPro" id="IPR050167">
    <property type="entry name" value="Ser_Thr_protein_kinase"/>
</dbReference>
<dbReference type="GO" id="GO:0005737">
    <property type="term" value="C:cytoplasm"/>
    <property type="evidence" value="ECO:0007669"/>
    <property type="project" value="TreeGrafter"/>
</dbReference>
<proteinExistence type="predicted"/>
<feature type="active site" description="Proton acceptor" evidence="1">
    <location>
        <position position="227"/>
    </location>
</feature>